<gene>
    <name evidence="1" type="ORF">BEI59_36310</name>
</gene>
<evidence type="ECO:0000313" key="1">
    <source>
        <dbReference type="EMBL" id="ODR33670.1"/>
    </source>
</evidence>
<dbReference type="AlphaFoldDB" id="A0A1E3U587"/>
<evidence type="ECO:0000313" key="2">
    <source>
        <dbReference type="Proteomes" id="UP000094271"/>
    </source>
</evidence>
<comment type="caution">
    <text evidence="1">The sequence shown here is derived from an EMBL/GenBank/DDBJ whole genome shotgun (WGS) entry which is preliminary data.</text>
</comment>
<reference evidence="1 2" key="1">
    <citation type="submission" date="2016-08" db="EMBL/GenBank/DDBJ databases">
        <authorList>
            <person name="Seilhamer J.J."/>
        </authorList>
    </citation>
    <scope>NUCLEOTIDE SEQUENCE [LARGE SCALE GENOMIC DNA]</scope>
    <source>
        <strain evidence="1 2">NML150140-1</strain>
    </source>
</reference>
<name>A0A1E3U587_9FIRM</name>
<dbReference type="InterPro" id="IPR010982">
    <property type="entry name" value="Lambda_DNA-bd_dom_sf"/>
</dbReference>
<dbReference type="GO" id="GO:0003677">
    <property type="term" value="F:DNA binding"/>
    <property type="evidence" value="ECO:0007669"/>
    <property type="project" value="InterPro"/>
</dbReference>
<accession>A0A1E3U587</accession>
<dbReference type="SUPFAM" id="SSF47413">
    <property type="entry name" value="lambda repressor-like DNA-binding domains"/>
    <property type="match status" value="1"/>
</dbReference>
<dbReference type="CDD" id="cd00093">
    <property type="entry name" value="HTH_XRE"/>
    <property type="match status" value="1"/>
</dbReference>
<dbReference type="Gene3D" id="1.10.260.40">
    <property type="entry name" value="lambda repressor-like DNA-binding domains"/>
    <property type="match status" value="1"/>
</dbReference>
<protein>
    <recommendedName>
        <fullName evidence="3">Transcriptional regulator</fullName>
    </recommendedName>
</protein>
<dbReference type="Proteomes" id="UP000094271">
    <property type="component" value="Unassembled WGS sequence"/>
</dbReference>
<organism evidence="1 2">
    <name type="scientific">Eisenbergiella tayi</name>
    <dbReference type="NCBI Taxonomy" id="1432052"/>
    <lineage>
        <taxon>Bacteria</taxon>
        <taxon>Bacillati</taxon>
        <taxon>Bacillota</taxon>
        <taxon>Clostridia</taxon>
        <taxon>Lachnospirales</taxon>
        <taxon>Lachnospiraceae</taxon>
        <taxon>Eisenbergiella</taxon>
    </lineage>
</organism>
<proteinExistence type="predicted"/>
<evidence type="ECO:0008006" key="3">
    <source>
        <dbReference type="Google" id="ProtNLM"/>
    </source>
</evidence>
<dbReference type="EMBL" id="MEHA01000058">
    <property type="protein sequence ID" value="ODR33670.1"/>
    <property type="molecule type" value="Genomic_DNA"/>
</dbReference>
<sequence length="61" mass="7238">MSAMCVKVREQTNMNRKEFAEWLGIPYRTMQDWERGVSEVPDYVLNLIAYKVKNEKEKGNI</sequence>
<dbReference type="InterPro" id="IPR001387">
    <property type="entry name" value="Cro/C1-type_HTH"/>
</dbReference>